<keyword evidence="7" id="KW-0812">Transmembrane</keyword>
<dbReference type="Proteomes" id="UP001341840">
    <property type="component" value="Unassembled WGS sequence"/>
</dbReference>
<dbReference type="Pfam" id="PF00067">
    <property type="entry name" value="p450"/>
    <property type="match status" value="1"/>
</dbReference>
<keyword evidence="7" id="KW-1133">Transmembrane helix</keyword>
<keyword evidence="7" id="KW-0472">Membrane</keyword>
<protein>
    <submittedName>
        <fullName evidence="8">Uncharacterized protein</fullName>
    </submittedName>
</protein>
<dbReference type="InterPro" id="IPR002401">
    <property type="entry name" value="Cyt_P450_E_grp-I"/>
</dbReference>
<evidence type="ECO:0000313" key="8">
    <source>
        <dbReference type="EMBL" id="MED6219489.1"/>
    </source>
</evidence>
<dbReference type="InterPro" id="IPR017972">
    <property type="entry name" value="Cyt_P450_CS"/>
</dbReference>
<keyword evidence="5 6" id="KW-0408">Iron</keyword>
<evidence type="ECO:0000256" key="6">
    <source>
        <dbReference type="RuleBase" id="RU000461"/>
    </source>
</evidence>
<name>A0ABU6ZB11_9FABA</name>
<dbReference type="EMBL" id="JASCZI010272037">
    <property type="protein sequence ID" value="MED6219489.1"/>
    <property type="molecule type" value="Genomic_DNA"/>
</dbReference>
<evidence type="ECO:0000256" key="5">
    <source>
        <dbReference type="ARBA" id="ARBA00023004"/>
    </source>
</evidence>
<dbReference type="PRINTS" id="PR00463">
    <property type="entry name" value="EP450I"/>
</dbReference>
<evidence type="ECO:0000256" key="3">
    <source>
        <dbReference type="ARBA" id="ARBA00022723"/>
    </source>
</evidence>
<keyword evidence="3 6" id="KW-0479">Metal-binding</keyword>
<dbReference type="PANTHER" id="PTHR47955">
    <property type="entry name" value="CYTOCHROME P450 FAMILY 71 PROTEIN"/>
    <property type="match status" value="1"/>
</dbReference>
<organism evidence="8 9">
    <name type="scientific">Stylosanthes scabra</name>
    <dbReference type="NCBI Taxonomy" id="79078"/>
    <lineage>
        <taxon>Eukaryota</taxon>
        <taxon>Viridiplantae</taxon>
        <taxon>Streptophyta</taxon>
        <taxon>Embryophyta</taxon>
        <taxon>Tracheophyta</taxon>
        <taxon>Spermatophyta</taxon>
        <taxon>Magnoliopsida</taxon>
        <taxon>eudicotyledons</taxon>
        <taxon>Gunneridae</taxon>
        <taxon>Pentapetalae</taxon>
        <taxon>rosids</taxon>
        <taxon>fabids</taxon>
        <taxon>Fabales</taxon>
        <taxon>Fabaceae</taxon>
        <taxon>Papilionoideae</taxon>
        <taxon>50 kb inversion clade</taxon>
        <taxon>dalbergioids sensu lato</taxon>
        <taxon>Dalbergieae</taxon>
        <taxon>Pterocarpus clade</taxon>
        <taxon>Stylosanthes</taxon>
    </lineage>
</organism>
<gene>
    <name evidence="8" type="ORF">PIB30_036270</name>
</gene>
<dbReference type="CDD" id="cd11072">
    <property type="entry name" value="CYP71-like"/>
    <property type="match status" value="1"/>
</dbReference>
<evidence type="ECO:0000256" key="2">
    <source>
        <dbReference type="ARBA" id="ARBA00022617"/>
    </source>
</evidence>
<reference evidence="8 9" key="1">
    <citation type="journal article" date="2023" name="Plants (Basel)">
        <title>Bridging the Gap: Combining Genomics and Transcriptomics Approaches to Understand Stylosanthes scabra, an Orphan Legume from the Brazilian Caatinga.</title>
        <authorList>
            <person name="Ferreira-Neto J.R.C."/>
            <person name="da Silva M.D."/>
            <person name="Binneck E."/>
            <person name="de Melo N.F."/>
            <person name="da Silva R.H."/>
            <person name="de Melo A.L.T.M."/>
            <person name="Pandolfi V."/>
            <person name="Bustamante F.O."/>
            <person name="Brasileiro-Vidal A.C."/>
            <person name="Benko-Iseppon A.M."/>
        </authorList>
    </citation>
    <scope>NUCLEOTIDE SEQUENCE [LARGE SCALE GENOMIC DNA]</scope>
    <source>
        <tissue evidence="8">Leaves</tissue>
    </source>
</reference>
<dbReference type="PROSITE" id="PS00086">
    <property type="entry name" value="CYTOCHROME_P450"/>
    <property type="match status" value="1"/>
</dbReference>
<dbReference type="Gene3D" id="1.10.630.10">
    <property type="entry name" value="Cytochrome P450"/>
    <property type="match status" value="1"/>
</dbReference>
<comment type="similarity">
    <text evidence="1 6">Belongs to the cytochrome P450 family.</text>
</comment>
<evidence type="ECO:0000256" key="1">
    <source>
        <dbReference type="ARBA" id="ARBA00010617"/>
    </source>
</evidence>
<dbReference type="InterPro" id="IPR036396">
    <property type="entry name" value="Cyt_P450_sf"/>
</dbReference>
<keyword evidence="2 6" id="KW-0349">Heme</keyword>
<proteinExistence type="inferred from homology"/>
<keyword evidence="4 6" id="KW-0560">Oxidoreductase</keyword>
<dbReference type="SUPFAM" id="SSF48264">
    <property type="entry name" value="Cytochrome P450"/>
    <property type="match status" value="1"/>
</dbReference>
<keyword evidence="9" id="KW-1185">Reference proteome</keyword>
<evidence type="ECO:0000313" key="9">
    <source>
        <dbReference type="Proteomes" id="UP001341840"/>
    </source>
</evidence>
<evidence type="ECO:0000256" key="4">
    <source>
        <dbReference type="ARBA" id="ARBA00023002"/>
    </source>
</evidence>
<sequence>MPMEVTPSLLFIIISLLFHISVLLLWRAKKDNNVHRVPPGPWKLPLIGNLHQLAGSSLPHHALTKLANKHGPLMHLQLGQISAVVVSSPSIAREIMKTHDLTFADRPEFLPSKILVYDSSDITFAPYGEFWRQMRKICTVELLSSKKVQSLFYIRQEEVANMLETIRASAGGTINLSKMINNLISIVISRSAFGNLSEDHELFVSFVKEAIALGDGFALADVFPSLKPLHFITGFEAKLKKMHVKIDKILDKIIKENEGKKLEDTHQEQEKKNENLVEVLLRVLKSGTLDTQITMNHVKAVIWDVFSAGTDTSVVVIEWVMSELMRSPRAMKKAQAEIRQALRGKQTIREADVTELPYLKAVISEAMRLHPPLPLLLPRQAREDCTIHGYHIPINTKVMVNAYALGRDPDYWYDADTFLPERFLDTPMDFKGTNFEYIPFGAGRRICPGINFGLANVEFALAMLLYHFNWELPNGIKPEDLDMNEAQGAVIGRKNNLYLIPTPYHS</sequence>
<dbReference type="InterPro" id="IPR001128">
    <property type="entry name" value="Cyt_P450"/>
</dbReference>
<dbReference type="PRINTS" id="PR00385">
    <property type="entry name" value="P450"/>
</dbReference>
<accession>A0ABU6ZB11</accession>
<comment type="caution">
    <text evidence="8">The sequence shown here is derived from an EMBL/GenBank/DDBJ whole genome shotgun (WGS) entry which is preliminary data.</text>
</comment>
<keyword evidence="6" id="KW-0503">Monooxygenase</keyword>
<evidence type="ECO:0000256" key="7">
    <source>
        <dbReference type="SAM" id="Phobius"/>
    </source>
</evidence>
<feature type="transmembrane region" description="Helical" evidence="7">
    <location>
        <begin position="6"/>
        <end position="26"/>
    </location>
</feature>
<dbReference type="PANTHER" id="PTHR47955:SF8">
    <property type="entry name" value="CYTOCHROME P450 71D11-LIKE"/>
    <property type="match status" value="1"/>
</dbReference>